<sequence>MFQPCDLAEDRLLHCAHLASVNNIVSHYLTLSFDSASDLYYKVGFDDGLMNLACNPWKVVMVGVMHNLGMLVSMVIVGWLTDRYGRKPFLIICSAGSCIGIVKSFLNSYYWFIAIEFLESSIGAGLYTVGSVIGNKYTNFIISALMSFPGEMMSYFFMSYYGRKYPLMIGFVVCGALCIGLAFVPDSLPWLQIALFTLGKLLVAMCFTGVCTYTLEMFPTSTRGTVIGICSLFSRIGSLLSPLTPLLRIRSGEQIRGSAVGCMLHVNACCRQASGKGDTFEIKIRIYQGATLSSLLFKIVMDHLKKHCQKSLPWNILYANDAVMISENIEDLQLDFNSWINVLETNGLKISRKKTEHMSCTFYGVASPNDREISIGSRTSTGWIKWRHLTDVMCDRIMSLKIKEQMYKTDIRPAIPHGSKFWVTKKYHLNKLLTAEMRSNAGQRETLTVVRSRSKTPRRPYDKARPKSINIEMLSWKATRHLADDDRQRSSSARISFG</sequence>
<dbReference type="Pfam" id="PF00083">
    <property type="entry name" value="Sugar_tr"/>
    <property type="match status" value="1"/>
</dbReference>
<organism evidence="7 8">
    <name type="scientific">Eumeta variegata</name>
    <name type="common">Bagworm moth</name>
    <name type="synonym">Eumeta japonica</name>
    <dbReference type="NCBI Taxonomy" id="151549"/>
    <lineage>
        <taxon>Eukaryota</taxon>
        <taxon>Metazoa</taxon>
        <taxon>Ecdysozoa</taxon>
        <taxon>Arthropoda</taxon>
        <taxon>Hexapoda</taxon>
        <taxon>Insecta</taxon>
        <taxon>Pterygota</taxon>
        <taxon>Neoptera</taxon>
        <taxon>Endopterygota</taxon>
        <taxon>Lepidoptera</taxon>
        <taxon>Glossata</taxon>
        <taxon>Ditrysia</taxon>
        <taxon>Tineoidea</taxon>
        <taxon>Psychidae</taxon>
        <taxon>Oiketicinae</taxon>
        <taxon>Eumeta</taxon>
    </lineage>
</organism>
<dbReference type="SUPFAM" id="SSF103473">
    <property type="entry name" value="MFS general substrate transporter"/>
    <property type="match status" value="2"/>
</dbReference>
<keyword evidence="4 5" id="KW-0472">Membrane</keyword>
<evidence type="ECO:0000256" key="1">
    <source>
        <dbReference type="ARBA" id="ARBA00004141"/>
    </source>
</evidence>
<reference evidence="7 8" key="1">
    <citation type="journal article" date="2019" name="Commun. Biol.">
        <title>The bagworm genome reveals a unique fibroin gene that provides high tensile strength.</title>
        <authorList>
            <person name="Kono N."/>
            <person name="Nakamura H."/>
            <person name="Ohtoshi R."/>
            <person name="Tomita M."/>
            <person name="Numata K."/>
            <person name="Arakawa K."/>
        </authorList>
    </citation>
    <scope>NUCLEOTIDE SEQUENCE [LARGE SCALE GENOMIC DNA]</scope>
</reference>
<feature type="transmembrane region" description="Helical" evidence="5">
    <location>
        <begin position="190"/>
        <end position="215"/>
    </location>
</feature>
<dbReference type="OrthoDB" id="2544694at2759"/>
<evidence type="ECO:0000256" key="2">
    <source>
        <dbReference type="ARBA" id="ARBA00022692"/>
    </source>
</evidence>
<feature type="transmembrane region" description="Helical" evidence="5">
    <location>
        <begin position="89"/>
        <end position="112"/>
    </location>
</feature>
<dbReference type="STRING" id="151549.A0A4C1ZRY2"/>
<dbReference type="Gene3D" id="1.20.1250.20">
    <property type="entry name" value="MFS general substrate transporter like domains"/>
    <property type="match status" value="2"/>
</dbReference>
<dbReference type="InterPro" id="IPR000477">
    <property type="entry name" value="RT_dom"/>
</dbReference>
<keyword evidence="2 5" id="KW-0812">Transmembrane</keyword>
<dbReference type="EMBL" id="BGZK01002196">
    <property type="protein sequence ID" value="GBP91681.1"/>
    <property type="molecule type" value="Genomic_DNA"/>
</dbReference>
<dbReference type="AlphaFoldDB" id="A0A4C1ZRY2"/>
<keyword evidence="3 5" id="KW-1133">Transmembrane helix</keyword>
<name>A0A4C1ZRY2_EUMVA</name>
<feature type="transmembrane region" description="Helical" evidence="5">
    <location>
        <begin position="165"/>
        <end position="184"/>
    </location>
</feature>
<accession>A0A4C1ZRY2</accession>
<evidence type="ECO:0000256" key="5">
    <source>
        <dbReference type="SAM" id="Phobius"/>
    </source>
</evidence>
<proteinExistence type="predicted"/>
<dbReference type="InterPro" id="IPR011701">
    <property type="entry name" value="MFS"/>
</dbReference>
<dbReference type="InterPro" id="IPR005828">
    <property type="entry name" value="MFS_sugar_transport-like"/>
</dbReference>
<dbReference type="Pfam" id="PF07690">
    <property type="entry name" value="MFS_1"/>
    <property type="match status" value="1"/>
</dbReference>
<evidence type="ECO:0000313" key="7">
    <source>
        <dbReference type="EMBL" id="GBP91681.1"/>
    </source>
</evidence>
<gene>
    <name evidence="7" type="primary">SLC22A1</name>
    <name evidence="7" type="ORF">EVAR_100261_1</name>
</gene>
<feature type="transmembrane region" description="Helical" evidence="5">
    <location>
        <begin position="59"/>
        <end position="80"/>
    </location>
</feature>
<feature type="domain" description="Reverse transcriptase" evidence="6">
    <location>
        <begin position="274"/>
        <end position="365"/>
    </location>
</feature>
<dbReference type="Proteomes" id="UP000299102">
    <property type="component" value="Unassembled WGS sequence"/>
</dbReference>
<keyword evidence="8" id="KW-1185">Reference proteome</keyword>
<evidence type="ECO:0000256" key="4">
    <source>
        <dbReference type="ARBA" id="ARBA00023136"/>
    </source>
</evidence>
<dbReference type="Pfam" id="PF00078">
    <property type="entry name" value="RVT_1"/>
    <property type="match status" value="1"/>
</dbReference>
<dbReference type="PANTHER" id="PTHR24064">
    <property type="entry name" value="SOLUTE CARRIER FAMILY 22 MEMBER"/>
    <property type="match status" value="1"/>
</dbReference>
<dbReference type="InterPro" id="IPR036259">
    <property type="entry name" value="MFS_trans_sf"/>
</dbReference>
<comment type="subcellular location">
    <subcellularLocation>
        <location evidence="1">Membrane</location>
        <topology evidence="1">Multi-pass membrane protein</topology>
    </subcellularLocation>
</comment>
<evidence type="ECO:0000256" key="3">
    <source>
        <dbReference type="ARBA" id="ARBA00022989"/>
    </source>
</evidence>
<dbReference type="GO" id="GO:0022857">
    <property type="term" value="F:transmembrane transporter activity"/>
    <property type="evidence" value="ECO:0007669"/>
    <property type="project" value="InterPro"/>
</dbReference>
<dbReference type="GO" id="GO:0016020">
    <property type="term" value="C:membrane"/>
    <property type="evidence" value="ECO:0007669"/>
    <property type="project" value="UniProtKB-SubCell"/>
</dbReference>
<evidence type="ECO:0000313" key="8">
    <source>
        <dbReference type="Proteomes" id="UP000299102"/>
    </source>
</evidence>
<protein>
    <submittedName>
        <fullName evidence="7">Solute carrier family 22 member 1</fullName>
    </submittedName>
</protein>
<comment type="caution">
    <text evidence="7">The sequence shown here is derived from an EMBL/GenBank/DDBJ whole genome shotgun (WGS) entry which is preliminary data.</text>
</comment>
<evidence type="ECO:0000259" key="6">
    <source>
        <dbReference type="Pfam" id="PF00078"/>
    </source>
</evidence>